<dbReference type="EMBL" id="JHEG02000053">
    <property type="protein sequence ID" value="KIE09930.1"/>
    <property type="molecule type" value="Genomic_DNA"/>
</dbReference>
<feature type="transmembrane region" description="Helical" evidence="2">
    <location>
        <begin position="32"/>
        <end position="50"/>
    </location>
</feature>
<comment type="caution">
    <text evidence="3">The sequence shown here is derived from an EMBL/GenBank/DDBJ whole genome shotgun (WGS) entry which is preliminary data.</text>
</comment>
<name>A0A0C1RCB9_9CYAN</name>
<proteinExistence type="predicted"/>
<organism evidence="3">
    <name type="scientific">Tolypothrix bouteillei VB521301</name>
    <dbReference type="NCBI Taxonomy" id="1479485"/>
    <lineage>
        <taxon>Bacteria</taxon>
        <taxon>Bacillati</taxon>
        <taxon>Cyanobacteriota</taxon>
        <taxon>Cyanophyceae</taxon>
        <taxon>Nostocales</taxon>
        <taxon>Tolypothrichaceae</taxon>
        <taxon>Tolypothrix</taxon>
    </lineage>
</organism>
<feature type="region of interest" description="Disordered" evidence="1">
    <location>
        <begin position="96"/>
        <end position="116"/>
    </location>
</feature>
<dbReference type="AlphaFoldDB" id="A0A0C1RCB9"/>
<keyword evidence="2" id="KW-1133">Transmembrane helix</keyword>
<protein>
    <submittedName>
        <fullName evidence="3">Uncharacterized protein</fullName>
    </submittedName>
</protein>
<keyword evidence="2" id="KW-0812">Transmembrane</keyword>
<evidence type="ECO:0000256" key="1">
    <source>
        <dbReference type="SAM" id="MobiDB-lite"/>
    </source>
</evidence>
<reference evidence="3" key="1">
    <citation type="journal article" date="2015" name="Genome Announc.">
        <title>Draft Genome Sequence of Tolypothrix boutellei Strain VB521301.</title>
        <authorList>
            <person name="Chandrababunaidu M.M."/>
            <person name="Singh D."/>
            <person name="Sen D."/>
            <person name="Bhan S."/>
            <person name="Das S."/>
            <person name="Gupta A."/>
            <person name="Adhikary S.P."/>
            <person name="Tripathy S."/>
        </authorList>
    </citation>
    <scope>NUCLEOTIDE SEQUENCE</scope>
    <source>
        <strain evidence="3">VB521301</strain>
    </source>
</reference>
<feature type="transmembrane region" description="Helical" evidence="2">
    <location>
        <begin position="56"/>
        <end position="72"/>
    </location>
</feature>
<evidence type="ECO:0000313" key="3">
    <source>
        <dbReference type="EMBL" id="KIE09930.1"/>
    </source>
</evidence>
<keyword evidence="2" id="KW-0472">Membrane</keyword>
<evidence type="ECO:0000256" key="2">
    <source>
        <dbReference type="SAM" id="Phobius"/>
    </source>
</evidence>
<gene>
    <name evidence="3" type="ORF">DA73_0224780</name>
</gene>
<feature type="compositionally biased region" description="Basic and acidic residues" evidence="1">
    <location>
        <begin position="102"/>
        <end position="116"/>
    </location>
</feature>
<accession>A0A0C1RCB9</accession>
<sequence>MRKPHSLKVKVDNLAMKGRGCWHQPQLLRKRLTFSLLRGASQFIVYLIFIMRQLKFFIITAFASSCLLYTATHEATQKDFGRIAIAGINALATVARDNSASKGDKDKSKDEDQRKK</sequence>